<reference evidence="1 2" key="1">
    <citation type="submission" date="2020-12" db="EMBL/GenBank/DDBJ databases">
        <title>Metabolic potential, ecology and presence of endohyphal bacteria is reflected in genomic diversity of Mucoromycotina.</title>
        <authorList>
            <person name="Muszewska A."/>
            <person name="Okrasinska A."/>
            <person name="Steczkiewicz K."/>
            <person name="Drgas O."/>
            <person name="Orlowska M."/>
            <person name="Perlinska-Lenart U."/>
            <person name="Aleksandrzak-Piekarczyk T."/>
            <person name="Szatraj K."/>
            <person name="Zielenkiewicz U."/>
            <person name="Pilsyk S."/>
            <person name="Malc E."/>
            <person name="Mieczkowski P."/>
            <person name="Kruszewska J.S."/>
            <person name="Biernat P."/>
            <person name="Pawlowska J."/>
        </authorList>
    </citation>
    <scope>NUCLEOTIDE SEQUENCE [LARGE SCALE GENOMIC DNA]</scope>
    <source>
        <strain evidence="1 2">CBS 142.35</strain>
    </source>
</reference>
<dbReference type="AlphaFoldDB" id="A0A8H7S6M5"/>
<name>A0A8H7S6M5_9FUNG</name>
<dbReference type="EMBL" id="JAEPRB010000068">
    <property type="protein sequence ID" value="KAG2223095.1"/>
    <property type="molecule type" value="Genomic_DNA"/>
</dbReference>
<protein>
    <recommendedName>
        <fullName evidence="3">MULE transposase domain-containing protein</fullName>
    </recommendedName>
</protein>
<sequence>MVSHATLGARKKAQPQLQLLQLHLQKILLLRTKRAVDDIIEATYNWMHDGHNPFSEQDIKASRLPFDVKNWIEIHVEEKKGWKGMKDLLRTVFENEITKHRFDKQNSQTWIGILKEKGYDTLFEIINTFEADEKANGSKKELLMDVWVAPWQKKILLKQEDINLDSTHKTCVSFLSHRGDCYLFSLVTRSYVTYKSCPVAFFITNSESSFTISRWLSCLKFECGFYPKRIMIHCSVTEMDAILSTFGTEVQVLVCHWHIRREWKKKLKKSKARLALQILKFYVKKACVYLSLLMYAKDPEDFEEGGTN</sequence>
<accession>A0A8H7S6M5</accession>
<comment type="caution">
    <text evidence="1">The sequence shown here is derived from an EMBL/GenBank/DDBJ whole genome shotgun (WGS) entry which is preliminary data.</text>
</comment>
<keyword evidence="2" id="KW-1185">Reference proteome</keyword>
<organism evidence="1 2">
    <name type="scientific">Circinella minor</name>
    <dbReference type="NCBI Taxonomy" id="1195481"/>
    <lineage>
        <taxon>Eukaryota</taxon>
        <taxon>Fungi</taxon>
        <taxon>Fungi incertae sedis</taxon>
        <taxon>Mucoromycota</taxon>
        <taxon>Mucoromycotina</taxon>
        <taxon>Mucoromycetes</taxon>
        <taxon>Mucorales</taxon>
        <taxon>Lichtheimiaceae</taxon>
        <taxon>Circinella</taxon>
    </lineage>
</organism>
<proteinExistence type="predicted"/>
<gene>
    <name evidence="1" type="ORF">INT45_008943</name>
</gene>
<dbReference type="OrthoDB" id="2288122at2759"/>
<evidence type="ECO:0008006" key="3">
    <source>
        <dbReference type="Google" id="ProtNLM"/>
    </source>
</evidence>
<evidence type="ECO:0000313" key="1">
    <source>
        <dbReference type="EMBL" id="KAG2223095.1"/>
    </source>
</evidence>
<evidence type="ECO:0000313" key="2">
    <source>
        <dbReference type="Proteomes" id="UP000646827"/>
    </source>
</evidence>
<dbReference type="Proteomes" id="UP000646827">
    <property type="component" value="Unassembled WGS sequence"/>
</dbReference>